<keyword evidence="2" id="KW-0238">DNA-binding</keyword>
<feature type="domain" description="HTH araC/xylS-type" evidence="4">
    <location>
        <begin position="186"/>
        <end position="284"/>
    </location>
</feature>
<dbReference type="Proteomes" id="UP001500841">
    <property type="component" value="Unassembled WGS sequence"/>
</dbReference>
<dbReference type="InterPro" id="IPR018060">
    <property type="entry name" value="HTH_AraC"/>
</dbReference>
<dbReference type="PANTHER" id="PTHR43280:SF27">
    <property type="entry name" value="TRANSCRIPTIONAL REGULATOR MTLR"/>
    <property type="match status" value="1"/>
</dbReference>
<keyword evidence="1" id="KW-0805">Transcription regulation</keyword>
<dbReference type="InterPro" id="IPR011051">
    <property type="entry name" value="RmlC_Cupin_sf"/>
</dbReference>
<dbReference type="InterPro" id="IPR009057">
    <property type="entry name" value="Homeodomain-like_sf"/>
</dbReference>
<evidence type="ECO:0000256" key="2">
    <source>
        <dbReference type="ARBA" id="ARBA00023125"/>
    </source>
</evidence>
<dbReference type="RefSeq" id="WP_345100224.1">
    <property type="nucleotide sequence ID" value="NZ_BAABCV010000001.1"/>
</dbReference>
<dbReference type="Pfam" id="PF12833">
    <property type="entry name" value="HTH_18"/>
    <property type="match status" value="1"/>
</dbReference>
<dbReference type="Gene3D" id="1.10.10.60">
    <property type="entry name" value="Homeodomain-like"/>
    <property type="match status" value="2"/>
</dbReference>
<reference evidence="6" key="1">
    <citation type="journal article" date="2019" name="Int. J. Syst. Evol. Microbiol.">
        <title>The Global Catalogue of Microorganisms (GCM) 10K type strain sequencing project: providing services to taxonomists for standard genome sequencing and annotation.</title>
        <authorList>
            <consortium name="The Broad Institute Genomics Platform"/>
            <consortium name="The Broad Institute Genome Sequencing Center for Infectious Disease"/>
            <person name="Wu L."/>
            <person name="Ma J."/>
        </authorList>
    </citation>
    <scope>NUCLEOTIDE SEQUENCE [LARGE SCALE GENOMIC DNA]</scope>
    <source>
        <strain evidence="6">JCM 17085</strain>
    </source>
</reference>
<dbReference type="CDD" id="cd06976">
    <property type="entry name" value="cupin_MtlR-like_N"/>
    <property type="match status" value="1"/>
</dbReference>
<dbReference type="SMART" id="SM00342">
    <property type="entry name" value="HTH_ARAC"/>
    <property type="match status" value="1"/>
</dbReference>
<dbReference type="Gene3D" id="2.60.120.10">
    <property type="entry name" value="Jelly Rolls"/>
    <property type="match status" value="1"/>
</dbReference>
<evidence type="ECO:0000259" key="4">
    <source>
        <dbReference type="PROSITE" id="PS01124"/>
    </source>
</evidence>
<keyword evidence="6" id="KW-1185">Reference proteome</keyword>
<protein>
    <submittedName>
        <fullName evidence="5">AraC family transcriptional regulator</fullName>
    </submittedName>
</protein>
<comment type="caution">
    <text evidence="5">The sequence shown here is derived from an EMBL/GenBank/DDBJ whole genome shotgun (WGS) entry which is preliminary data.</text>
</comment>
<dbReference type="PANTHER" id="PTHR43280">
    <property type="entry name" value="ARAC-FAMILY TRANSCRIPTIONAL REGULATOR"/>
    <property type="match status" value="1"/>
</dbReference>
<evidence type="ECO:0000313" key="6">
    <source>
        <dbReference type="Proteomes" id="UP001500841"/>
    </source>
</evidence>
<evidence type="ECO:0000256" key="1">
    <source>
        <dbReference type="ARBA" id="ARBA00023015"/>
    </source>
</evidence>
<sequence length="292" mass="33940">MKPILRKVDSGNNSFSIREDIYPFLYNHWHYHPEIELTYIRKGTGVRLVGDSMAPFENGDLILLGSNLPHMWRSDSIYFKNIPTLNIEAIAIHFRDDFWGIGFMQLPELRLIKEMLDLAKRGLQITGETRDYVIKAMEDNLHVTGPKRIEFLLGILDVISRSGEYTLLATPGFNKTYDLTTTDKINLIYTYTFNNFKNNISIKEAAEAASLSPNSFCRYFKTRTLKTYWQFLLEIRIGYACKLLIENQKSVSQICYECGFNNLSNFNRQFKSLLKITPLQYAKSYTVHVMHL</sequence>
<dbReference type="SUPFAM" id="SSF46689">
    <property type="entry name" value="Homeodomain-like"/>
    <property type="match status" value="2"/>
</dbReference>
<dbReference type="PROSITE" id="PS00041">
    <property type="entry name" value="HTH_ARAC_FAMILY_1"/>
    <property type="match status" value="1"/>
</dbReference>
<dbReference type="InterPro" id="IPR018062">
    <property type="entry name" value="HTH_AraC-typ_CS"/>
</dbReference>
<name>A0ABP7W970_9SPHI</name>
<evidence type="ECO:0000313" key="5">
    <source>
        <dbReference type="EMBL" id="GAA4084010.1"/>
    </source>
</evidence>
<dbReference type="EMBL" id="BAABCV010000001">
    <property type="protein sequence ID" value="GAA4084010.1"/>
    <property type="molecule type" value="Genomic_DNA"/>
</dbReference>
<organism evidence="5 6">
    <name type="scientific">Mucilaginibacter panaciglaebae</name>
    <dbReference type="NCBI Taxonomy" id="502331"/>
    <lineage>
        <taxon>Bacteria</taxon>
        <taxon>Pseudomonadati</taxon>
        <taxon>Bacteroidota</taxon>
        <taxon>Sphingobacteriia</taxon>
        <taxon>Sphingobacteriales</taxon>
        <taxon>Sphingobacteriaceae</taxon>
        <taxon>Mucilaginibacter</taxon>
    </lineage>
</organism>
<dbReference type="InterPro" id="IPR014710">
    <property type="entry name" value="RmlC-like_jellyroll"/>
</dbReference>
<proteinExistence type="predicted"/>
<keyword evidence="3" id="KW-0804">Transcription</keyword>
<gene>
    <name evidence="5" type="ORF">GCM10022392_00890</name>
</gene>
<evidence type="ECO:0000256" key="3">
    <source>
        <dbReference type="ARBA" id="ARBA00023163"/>
    </source>
</evidence>
<dbReference type="PROSITE" id="PS01124">
    <property type="entry name" value="HTH_ARAC_FAMILY_2"/>
    <property type="match status" value="1"/>
</dbReference>
<dbReference type="SUPFAM" id="SSF51182">
    <property type="entry name" value="RmlC-like cupins"/>
    <property type="match status" value="1"/>
</dbReference>
<accession>A0ABP7W970</accession>